<dbReference type="CDD" id="cd09076">
    <property type="entry name" value="L1-EN"/>
    <property type="match status" value="1"/>
</dbReference>
<keyword evidence="5" id="KW-1185">Reference proteome</keyword>
<dbReference type="EMBL" id="CAJQZP010001297">
    <property type="protein sequence ID" value="CAG5036912.1"/>
    <property type="molecule type" value="Genomic_DNA"/>
</dbReference>
<feature type="domain" description="Endonuclease/exonuclease/phosphatase" evidence="3">
    <location>
        <begin position="149"/>
        <end position="285"/>
    </location>
</feature>
<evidence type="ECO:0000256" key="1">
    <source>
        <dbReference type="SAM" id="Coils"/>
    </source>
</evidence>
<dbReference type="InterPro" id="IPR027124">
    <property type="entry name" value="Swc5/CFDP1/2"/>
</dbReference>
<evidence type="ECO:0000256" key="2">
    <source>
        <dbReference type="SAM" id="MobiDB-lite"/>
    </source>
</evidence>
<accession>A0A8S3XX10</accession>
<feature type="region of interest" description="Disordered" evidence="2">
    <location>
        <begin position="1"/>
        <end position="25"/>
    </location>
</feature>
<organism evidence="4 5">
    <name type="scientific">Parnassius apollo</name>
    <name type="common">Apollo butterfly</name>
    <name type="synonym">Papilio apollo</name>
    <dbReference type="NCBI Taxonomy" id="110799"/>
    <lineage>
        <taxon>Eukaryota</taxon>
        <taxon>Metazoa</taxon>
        <taxon>Ecdysozoa</taxon>
        <taxon>Arthropoda</taxon>
        <taxon>Hexapoda</taxon>
        <taxon>Insecta</taxon>
        <taxon>Pterygota</taxon>
        <taxon>Neoptera</taxon>
        <taxon>Endopterygota</taxon>
        <taxon>Lepidoptera</taxon>
        <taxon>Glossata</taxon>
        <taxon>Ditrysia</taxon>
        <taxon>Papilionoidea</taxon>
        <taxon>Papilionidae</taxon>
        <taxon>Parnassiinae</taxon>
        <taxon>Parnassini</taxon>
        <taxon>Parnassius</taxon>
        <taxon>Parnassius</taxon>
    </lineage>
</organism>
<evidence type="ECO:0000313" key="4">
    <source>
        <dbReference type="EMBL" id="CAG5036912.1"/>
    </source>
</evidence>
<dbReference type="Pfam" id="PF14529">
    <property type="entry name" value="Exo_endo_phos_2"/>
    <property type="match status" value="1"/>
</dbReference>
<dbReference type="AlphaFoldDB" id="A0A8S3XX10"/>
<dbReference type="PANTHER" id="PTHR23227:SF67">
    <property type="entry name" value="CRANIOFACIAL DEVELOPMENT PROTEIN 2-LIKE"/>
    <property type="match status" value="1"/>
</dbReference>
<dbReference type="OrthoDB" id="407509at2759"/>
<keyword evidence="1" id="KW-0175">Coiled coil</keyword>
<proteinExistence type="predicted"/>
<name>A0A8S3XX10_PARAO</name>
<dbReference type="PANTHER" id="PTHR23227">
    <property type="entry name" value="BUCENTAUR RELATED"/>
    <property type="match status" value="1"/>
</dbReference>
<feature type="coiled-coil region" evidence="1">
    <location>
        <begin position="61"/>
        <end position="88"/>
    </location>
</feature>
<comment type="caution">
    <text evidence="4">The sequence shown here is derived from an EMBL/GenBank/DDBJ whole genome shotgun (WGS) entry which is preliminary data.</text>
</comment>
<reference evidence="4" key="1">
    <citation type="submission" date="2021-04" db="EMBL/GenBank/DDBJ databases">
        <authorList>
            <person name="Tunstrom K."/>
        </authorList>
    </citation>
    <scope>NUCLEOTIDE SEQUENCE</scope>
</reference>
<dbReference type="GO" id="GO:0003824">
    <property type="term" value="F:catalytic activity"/>
    <property type="evidence" value="ECO:0007669"/>
    <property type="project" value="InterPro"/>
</dbReference>
<evidence type="ECO:0000259" key="3">
    <source>
        <dbReference type="Pfam" id="PF14529"/>
    </source>
</evidence>
<evidence type="ECO:0000313" key="5">
    <source>
        <dbReference type="Proteomes" id="UP000691718"/>
    </source>
</evidence>
<gene>
    <name evidence="4" type="ORF">PAPOLLO_LOCUS20953</name>
</gene>
<dbReference type="InterPro" id="IPR005135">
    <property type="entry name" value="Endo/exonuclease/phosphatase"/>
</dbReference>
<dbReference type="Proteomes" id="UP000691718">
    <property type="component" value="Unassembled WGS sequence"/>
</dbReference>
<sequence length="339" mass="38612">MAIYPPMNNYTNRRPPVPGGPAIPGYGGDHGNGGAGGAKNLLWRFGCHLRQLDLATFNARTLRADEKILELEEEIDKLRWNIIGLSEVRREGSLESGNLFYHREGDHLSQEGVGFIVHKSLVNNVVKIGSMSTRVAYLILRITKRYSLKVIQVYAPTSAHPDEEVEEMYEDISKAMHSSKTHYTVLMGDFNAKLGTRENGELKLGKFGVGQQNRRGQQLADFMEKEGLFMMNSFFRKQPHRKWTWSSPDGSIKNEIDFIMTIRRQLFSDVSVIARVKTGGDHRMIRGTLNLNVKLERSRLMKSTLRPPRALIQNPENFQLELRKPLSVPTRLQCSGRYE</sequence>
<protein>
    <submittedName>
        <fullName evidence="4">(apollo) hypothetical protein</fullName>
    </submittedName>
</protein>